<dbReference type="Proteomes" id="UP000051015">
    <property type="component" value="Unassembled WGS sequence"/>
</dbReference>
<dbReference type="Pfam" id="PF00583">
    <property type="entry name" value="Acetyltransf_1"/>
    <property type="match status" value="1"/>
</dbReference>
<name>A0A0R2D0S3_9LACO</name>
<sequence>MDLKKMDSKNYEKYIIGTIKEYASEKVEAGAWPADEALVLAKEEYKRLLPDGLETKDNCFYTFTNDEKTVGYIWLAKSKTNPSESFVYDFAIDRAFQNKGFGTQAMKEIFIEAKNRGFKKIDLHVFGSNKRAIHVYRKLGFIPTDITMSRNL</sequence>
<accession>A0A0R2D0S3</accession>
<organism evidence="2 3">
    <name type="scientific">Liquorilactobacillus aquaticus DSM 21051</name>
    <dbReference type="NCBI Taxonomy" id="1423725"/>
    <lineage>
        <taxon>Bacteria</taxon>
        <taxon>Bacillati</taxon>
        <taxon>Bacillota</taxon>
        <taxon>Bacilli</taxon>
        <taxon>Lactobacillales</taxon>
        <taxon>Lactobacillaceae</taxon>
        <taxon>Liquorilactobacillus</taxon>
    </lineage>
</organism>
<gene>
    <name evidence="2" type="ORF">FC19_GL000216</name>
</gene>
<evidence type="ECO:0000259" key="1">
    <source>
        <dbReference type="PROSITE" id="PS51186"/>
    </source>
</evidence>
<dbReference type="STRING" id="1423725.FC19_GL000216"/>
<dbReference type="GO" id="GO:0016747">
    <property type="term" value="F:acyltransferase activity, transferring groups other than amino-acyl groups"/>
    <property type="evidence" value="ECO:0007669"/>
    <property type="project" value="InterPro"/>
</dbReference>
<dbReference type="InterPro" id="IPR000182">
    <property type="entry name" value="GNAT_dom"/>
</dbReference>
<keyword evidence="3" id="KW-1185">Reference proteome</keyword>
<dbReference type="PATRIC" id="fig|1423725.3.peg.219"/>
<dbReference type="SUPFAM" id="SSF55729">
    <property type="entry name" value="Acyl-CoA N-acyltransferases (Nat)"/>
    <property type="match status" value="1"/>
</dbReference>
<proteinExistence type="predicted"/>
<keyword evidence="2" id="KW-0808">Transferase</keyword>
<protein>
    <submittedName>
        <fullName evidence="2">Acetyltransferase</fullName>
    </submittedName>
</protein>
<dbReference type="InterPro" id="IPR050276">
    <property type="entry name" value="MshD_Acetyltransferase"/>
</dbReference>
<comment type="caution">
    <text evidence="2">The sequence shown here is derived from an EMBL/GenBank/DDBJ whole genome shotgun (WGS) entry which is preliminary data.</text>
</comment>
<dbReference type="PANTHER" id="PTHR43617">
    <property type="entry name" value="L-AMINO ACID N-ACETYLTRANSFERASE"/>
    <property type="match status" value="1"/>
</dbReference>
<dbReference type="RefSeq" id="WP_057875287.1">
    <property type="nucleotide sequence ID" value="NZ_AYZD01000009.1"/>
</dbReference>
<evidence type="ECO:0000313" key="3">
    <source>
        <dbReference type="Proteomes" id="UP000051015"/>
    </source>
</evidence>
<evidence type="ECO:0000313" key="2">
    <source>
        <dbReference type="EMBL" id="KRM97106.1"/>
    </source>
</evidence>
<reference evidence="2 3" key="1">
    <citation type="journal article" date="2015" name="Genome Announc.">
        <title>Expanding the biotechnology potential of lactobacilli through comparative genomics of 213 strains and associated genera.</title>
        <authorList>
            <person name="Sun Z."/>
            <person name="Harris H.M."/>
            <person name="McCann A."/>
            <person name="Guo C."/>
            <person name="Argimon S."/>
            <person name="Zhang W."/>
            <person name="Yang X."/>
            <person name="Jeffery I.B."/>
            <person name="Cooney J.C."/>
            <person name="Kagawa T.F."/>
            <person name="Liu W."/>
            <person name="Song Y."/>
            <person name="Salvetti E."/>
            <person name="Wrobel A."/>
            <person name="Rasinkangas P."/>
            <person name="Parkhill J."/>
            <person name="Rea M.C."/>
            <person name="O'Sullivan O."/>
            <person name="Ritari J."/>
            <person name="Douillard F.P."/>
            <person name="Paul Ross R."/>
            <person name="Yang R."/>
            <person name="Briner A.E."/>
            <person name="Felis G.E."/>
            <person name="de Vos W.M."/>
            <person name="Barrangou R."/>
            <person name="Klaenhammer T.R."/>
            <person name="Caufield P.W."/>
            <person name="Cui Y."/>
            <person name="Zhang H."/>
            <person name="O'Toole P.W."/>
        </authorList>
    </citation>
    <scope>NUCLEOTIDE SEQUENCE [LARGE SCALE GENOMIC DNA]</scope>
    <source>
        <strain evidence="2 3">DSM 21051</strain>
    </source>
</reference>
<dbReference type="AlphaFoldDB" id="A0A0R2D0S3"/>
<dbReference type="OrthoDB" id="65897at2"/>
<feature type="domain" description="N-acetyltransferase" evidence="1">
    <location>
        <begin position="17"/>
        <end position="152"/>
    </location>
</feature>
<dbReference type="PROSITE" id="PS51186">
    <property type="entry name" value="GNAT"/>
    <property type="match status" value="1"/>
</dbReference>
<dbReference type="PANTHER" id="PTHR43617:SF34">
    <property type="entry name" value="PUTATIVE-RELATED"/>
    <property type="match status" value="1"/>
</dbReference>
<dbReference type="Gene3D" id="3.40.630.30">
    <property type="match status" value="1"/>
</dbReference>
<dbReference type="InterPro" id="IPR016181">
    <property type="entry name" value="Acyl_CoA_acyltransferase"/>
</dbReference>
<dbReference type="EMBL" id="AYZD01000009">
    <property type="protein sequence ID" value="KRM97106.1"/>
    <property type="molecule type" value="Genomic_DNA"/>
</dbReference>
<dbReference type="CDD" id="cd04301">
    <property type="entry name" value="NAT_SF"/>
    <property type="match status" value="1"/>
</dbReference>